<comment type="caution">
    <text evidence="1">The sequence shown here is derived from an EMBL/GenBank/DDBJ whole genome shotgun (WGS) entry which is preliminary data.</text>
</comment>
<dbReference type="EMBL" id="NCVQ01000008">
    <property type="protein sequence ID" value="PWZ13272.1"/>
    <property type="molecule type" value="Genomic_DNA"/>
</dbReference>
<reference evidence="1 2" key="1">
    <citation type="journal article" date="2018" name="Nat. Genet.">
        <title>Extensive intraspecific gene order and gene structural variations between Mo17 and other maize genomes.</title>
        <authorList>
            <person name="Sun S."/>
            <person name="Zhou Y."/>
            <person name="Chen J."/>
            <person name="Shi J."/>
            <person name="Zhao H."/>
            <person name="Zhao H."/>
            <person name="Song W."/>
            <person name="Zhang M."/>
            <person name="Cui Y."/>
            <person name="Dong X."/>
            <person name="Liu H."/>
            <person name="Ma X."/>
            <person name="Jiao Y."/>
            <person name="Wang B."/>
            <person name="Wei X."/>
            <person name="Stein J.C."/>
            <person name="Glaubitz J.C."/>
            <person name="Lu F."/>
            <person name="Yu G."/>
            <person name="Liang C."/>
            <person name="Fengler K."/>
            <person name="Li B."/>
            <person name="Rafalski A."/>
            <person name="Schnable P.S."/>
            <person name="Ware D.H."/>
            <person name="Buckler E.S."/>
            <person name="Lai J."/>
        </authorList>
    </citation>
    <scope>NUCLEOTIDE SEQUENCE [LARGE SCALE GENOMIC DNA]</scope>
    <source>
        <strain evidence="2">cv. Missouri 17</strain>
        <tissue evidence="1">Seedling</tissue>
    </source>
</reference>
<gene>
    <name evidence="1" type="ORF">Zm00014a_018246</name>
</gene>
<accession>A0A3L6DXG7</accession>
<dbReference type="AlphaFoldDB" id="A0A3L6DXG7"/>
<proteinExistence type="predicted"/>
<protein>
    <submittedName>
        <fullName evidence="1">Uncharacterized protein</fullName>
    </submittedName>
</protein>
<sequence>MAAGPCELPAPRALNHGVMSLRSPIHGVHLLGPTELLPPMALSSLTAPYRCSLKFGHGGYRFFLLFTWLEEEDDSLSQ</sequence>
<name>A0A3L6DXG7_MAIZE</name>
<evidence type="ECO:0000313" key="2">
    <source>
        <dbReference type="Proteomes" id="UP000251960"/>
    </source>
</evidence>
<dbReference type="Proteomes" id="UP000251960">
    <property type="component" value="Chromosome 7"/>
</dbReference>
<organism evidence="1 2">
    <name type="scientific">Zea mays</name>
    <name type="common">Maize</name>
    <dbReference type="NCBI Taxonomy" id="4577"/>
    <lineage>
        <taxon>Eukaryota</taxon>
        <taxon>Viridiplantae</taxon>
        <taxon>Streptophyta</taxon>
        <taxon>Embryophyta</taxon>
        <taxon>Tracheophyta</taxon>
        <taxon>Spermatophyta</taxon>
        <taxon>Magnoliopsida</taxon>
        <taxon>Liliopsida</taxon>
        <taxon>Poales</taxon>
        <taxon>Poaceae</taxon>
        <taxon>PACMAD clade</taxon>
        <taxon>Panicoideae</taxon>
        <taxon>Andropogonodae</taxon>
        <taxon>Andropogoneae</taxon>
        <taxon>Tripsacinae</taxon>
        <taxon>Zea</taxon>
    </lineage>
</organism>
<evidence type="ECO:0000313" key="1">
    <source>
        <dbReference type="EMBL" id="PWZ13272.1"/>
    </source>
</evidence>